<dbReference type="RefSeq" id="WP_005420071.1">
    <property type="nucleotide sequence ID" value="NZ_JAEDWG010000003.1"/>
</dbReference>
<name>A0A270MXD6_STEMA</name>
<evidence type="ECO:0000256" key="1">
    <source>
        <dbReference type="SAM" id="SignalP"/>
    </source>
</evidence>
<dbReference type="EMBL" id="NJGC01000028">
    <property type="protein sequence ID" value="PAM68203.1"/>
    <property type="molecule type" value="Genomic_DNA"/>
</dbReference>
<feature type="signal peptide" evidence="1">
    <location>
        <begin position="1"/>
        <end position="17"/>
    </location>
</feature>
<dbReference type="EMBL" id="NJGC01000150">
    <property type="protein sequence ID" value="PAM64566.1"/>
    <property type="molecule type" value="Genomic_DNA"/>
</dbReference>
<evidence type="ECO:0000313" key="4">
    <source>
        <dbReference type="Proteomes" id="UP000216433"/>
    </source>
</evidence>
<organism evidence="2 4">
    <name type="scientific">Stenotrophomonas maltophilia</name>
    <name type="common">Pseudomonas maltophilia</name>
    <name type="synonym">Xanthomonas maltophilia</name>
    <dbReference type="NCBI Taxonomy" id="40324"/>
    <lineage>
        <taxon>Bacteria</taxon>
        <taxon>Pseudomonadati</taxon>
        <taxon>Pseudomonadota</taxon>
        <taxon>Gammaproteobacteria</taxon>
        <taxon>Lysobacterales</taxon>
        <taxon>Lysobacteraceae</taxon>
        <taxon>Stenotrophomonas</taxon>
        <taxon>Stenotrophomonas maltophilia group</taxon>
    </lineage>
</organism>
<keyword evidence="1" id="KW-0732">Signal</keyword>
<evidence type="ECO:0000313" key="2">
    <source>
        <dbReference type="EMBL" id="PAM64566.1"/>
    </source>
</evidence>
<sequence length="149" mass="16359">MKHLNAFCLVVALTSCAAHPNRTTKCPPAHFTYVGTESVDGLTYGRFQVTHNADQPLQLWVDERRRLNPRTARAEMRRTGEDAWRPYNVILEEITPGAIGLSIGQDEQQSVLFDGDGLFLPGASSAGANYSIVVQDTAGCEHRSATFIP</sequence>
<dbReference type="PROSITE" id="PS51257">
    <property type="entry name" value="PROKAR_LIPOPROTEIN"/>
    <property type="match status" value="1"/>
</dbReference>
<evidence type="ECO:0000313" key="3">
    <source>
        <dbReference type="EMBL" id="PAM68203.1"/>
    </source>
</evidence>
<proteinExistence type="predicted"/>
<dbReference type="AlphaFoldDB" id="A0A270MXD6"/>
<geneLocation type="plasmid" evidence="2">
    <name>unnamed2</name>
</geneLocation>
<keyword evidence="2" id="KW-0614">Plasmid</keyword>
<reference evidence="2 4" key="1">
    <citation type="submission" date="2017-06" db="EMBL/GenBank/DDBJ databases">
        <title>Genome sequencing and assembly of Stenotrophomonas maltophilia DF07.</title>
        <authorList>
            <person name="Iyer R."/>
        </authorList>
    </citation>
    <scope>NUCLEOTIDE SEQUENCE [LARGE SCALE GENOMIC DNA]</scope>
    <source>
        <strain evidence="2 4">DF07</strain>
        <plasmid evidence="2">unnamed2</plasmid>
    </source>
</reference>
<accession>A0A270MXD6</accession>
<protein>
    <submittedName>
        <fullName evidence="2">Adhesin</fullName>
    </submittedName>
</protein>
<dbReference type="Proteomes" id="UP000216433">
    <property type="component" value="Unassembled WGS sequence"/>
</dbReference>
<comment type="caution">
    <text evidence="2">The sequence shown here is derived from an EMBL/GenBank/DDBJ whole genome shotgun (WGS) entry which is preliminary data.</text>
</comment>
<gene>
    <name evidence="3" type="ORF">CEK00_18400</name>
    <name evidence="2" type="ORF">CEK00_22050</name>
</gene>
<feature type="chain" id="PRO_5011916381" evidence="1">
    <location>
        <begin position="18"/>
        <end position="149"/>
    </location>
</feature>